<dbReference type="InterPro" id="IPR031730">
    <property type="entry name" value="Carbam_trans_C"/>
</dbReference>
<dbReference type="GO" id="GO:0016740">
    <property type="term" value="F:transferase activity"/>
    <property type="evidence" value="ECO:0007669"/>
    <property type="project" value="UniProtKB-KW"/>
</dbReference>
<evidence type="ECO:0000313" key="4">
    <source>
        <dbReference type="EMBL" id="PZG19350.1"/>
    </source>
</evidence>
<dbReference type="Pfam" id="PF02543">
    <property type="entry name" value="Carbam_trans_N"/>
    <property type="match status" value="1"/>
</dbReference>
<feature type="domain" description="Carbamoyltransferase C-terminal" evidence="3">
    <location>
        <begin position="377"/>
        <end position="541"/>
    </location>
</feature>
<dbReference type="Pfam" id="PF16861">
    <property type="entry name" value="Carbam_trans_C"/>
    <property type="match status" value="1"/>
</dbReference>
<keyword evidence="4" id="KW-0808">Transferase</keyword>
<dbReference type="PANTHER" id="PTHR34847">
    <property type="entry name" value="NODULATION PROTEIN U"/>
    <property type="match status" value="1"/>
</dbReference>
<name>A0A2W2F0F6_9ACTN</name>
<dbReference type="InterPro" id="IPR051338">
    <property type="entry name" value="NodU/CmcH_Carbamoyltrnsfr"/>
</dbReference>
<dbReference type="EMBL" id="POTY01000057">
    <property type="protein sequence ID" value="PZG19350.1"/>
    <property type="molecule type" value="Genomic_DNA"/>
</dbReference>
<evidence type="ECO:0000256" key="1">
    <source>
        <dbReference type="ARBA" id="ARBA00006129"/>
    </source>
</evidence>
<feature type="domain" description="Carbamoyltransferase" evidence="2">
    <location>
        <begin position="110"/>
        <end position="318"/>
    </location>
</feature>
<proteinExistence type="inferred from homology"/>
<dbReference type="InterPro" id="IPR038152">
    <property type="entry name" value="Carbam_trans_C_sf"/>
</dbReference>
<dbReference type="InterPro" id="IPR003696">
    <property type="entry name" value="Carbtransf_dom"/>
</dbReference>
<reference evidence="4 5" key="1">
    <citation type="submission" date="2018-01" db="EMBL/GenBank/DDBJ databases">
        <title>Draft genome sequence of Jishengella sp. NA12.</title>
        <authorList>
            <person name="Sahin N."/>
            <person name="Ay H."/>
            <person name="Saygin H."/>
        </authorList>
    </citation>
    <scope>NUCLEOTIDE SEQUENCE [LARGE SCALE GENOMIC DNA]</scope>
    <source>
        <strain evidence="4 5">NA12</strain>
    </source>
</reference>
<evidence type="ECO:0000259" key="3">
    <source>
        <dbReference type="Pfam" id="PF16861"/>
    </source>
</evidence>
<accession>A0A2W2F0F6</accession>
<dbReference type="InterPro" id="IPR043129">
    <property type="entry name" value="ATPase_NBD"/>
</dbReference>
<dbReference type="Gene3D" id="3.30.420.40">
    <property type="match status" value="2"/>
</dbReference>
<dbReference type="AlphaFoldDB" id="A0A2W2F0F6"/>
<dbReference type="CDD" id="cd24033">
    <property type="entry name" value="ASKHA_NBD_NodU_CmcH-like_N"/>
    <property type="match status" value="1"/>
</dbReference>
<dbReference type="Gene3D" id="3.90.870.20">
    <property type="entry name" value="Carbamoyltransferase, C-terminal domain"/>
    <property type="match status" value="1"/>
</dbReference>
<comment type="similarity">
    <text evidence="1">Belongs to the NodU/CmcH family.</text>
</comment>
<gene>
    <name evidence="4" type="ORF">C1I95_11665</name>
</gene>
<dbReference type="SUPFAM" id="SSF53067">
    <property type="entry name" value="Actin-like ATPase domain"/>
    <property type="match status" value="1"/>
</dbReference>
<dbReference type="Proteomes" id="UP000248924">
    <property type="component" value="Unassembled WGS sequence"/>
</dbReference>
<dbReference type="OrthoDB" id="9780777at2"/>
<evidence type="ECO:0000313" key="5">
    <source>
        <dbReference type="Proteomes" id="UP000248924"/>
    </source>
</evidence>
<organism evidence="4 5">
    <name type="scientific">Micromonospora craterilacus</name>
    <dbReference type="NCBI Taxonomy" id="1655439"/>
    <lineage>
        <taxon>Bacteria</taxon>
        <taxon>Bacillati</taxon>
        <taxon>Actinomycetota</taxon>
        <taxon>Actinomycetes</taxon>
        <taxon>Micromonosporales</taxon>
        <taxon>Micromonosporaceae</taxon>
        <taxon>Micromonospora</taxon>
    </lineage>
</organism>
<protein>
    <submittedName>
        <fullName evidence="4">Carbamoyltransferase</fullName>
    </submittedName>
</protein>
<comment type="caution">
    <text evidence="4">The sequence shown here is derived from an EMBL/GenBank/DDBJ whole genome shotgun (WGS) entry which is preliminary data.</text>
</comment>
<dbReference type="RefSeq" id="WP_111213825.1">
    <property type="nucleotide sequence ID" value="NZ_POTY01000057.1"/>
</dbReference>
<evidence type="ECO:0000259" key="2">
    <source>
        <dbReference type="Pfam" id="PF02543"/>
    </source>
</evidence>
<sequence>MSTAEDNAATRVVLAVNFNHDGAGVLLVDGRIGGFVCTERRSRLKKHPGLRAEDLDELLDQASVSLADVDHVLLCNLHNMDSPDVPHLHGSDLKDTWFEFWLNQHNDRVRIRDRTIPCTVNPDHHLIHAAAAYYTSPFDAGVSLAIDPLGCRAFAGRGNRLYPLRRGYDEWFTANIGYTSVAELLFGTGIVGAGKVMGLAPYGRTSAIDDADWKAVSTFAELLALASTDAVTVRVAEREVNASLAYAIQLGLERQLSLVLDDLGDVCRRNNLPAHLCLSGGTALNAIANQTCFTASTFDRLHLHPACGDDGTALGAALWYWHHVLGRPRQPFDNAELMYGRRGYPPARTAAAVDAAVAAHPGLLTVDRPADHVHAAADLISAGAVVGWYDGASEVGPRALGHRSMLADPRSPTVRDRLNSEVKYRESFRPFAPSVLNEHAGAWFGLTDSPFMLRACPVLRDGVPAITHVDGTSRIQTVTRRDNPPYHALLRRFHELTGVPMVLNTSLNTRGRPIDETPEDALDTLVNTNLDYLVFPGVVVEHRRCERPE</sequence>
<keyword evidence="5" id="KW-1185">Reference proteome</keyword>
<dbReference type="PANTHER" id="PTHR34847:SF1">
    <property type="entry name" value="NODULATION PROTEIN U"/>
    <property type="match status" value="1"/>
</dbReference>